<proteinExistence type="predicted"/>
<evidence type="ECO:0000313" key="2">
    <source>
        <dbReference type="Proteomes" id="UP001590950"/>
    </source>
</evidence>
<reference evidence="1 2" key="1">
    <citation type="submission" date="2024-09" db="EMBL/GenBank/DDBJ databases">
        <title>Rethinking Asexuality: The Enigmatic Case of Functional Sexual Genes in Lepraria (Stereocaulaceae).</title>
        <authorList>
            <person name="Doellman M."/>
            <person name="Sun Y."/>
            <person name="Barcenas-Pena A."/>
            <person name="Lumbsch H.T."/>
            <person name="Grewe F."/>
        </authorList>
    </citation>
    <scope>NUCLEOTIDE SEQUENCE [LARGE SCALE GENOMIC DNA]</scope>
    <source>
        <strain evidence="1 2">Mercado 3170</strain>
    </source>
</reference>
<name>A0ABR4A002_9LECA</name>
<evidence type="ECO:0000313" key="1">
    <source>
        <dbReference type="EMBL" id="KAL2039247.1"/>
    </source>
</evidence>
<dbReference type="Proteomes" id="UP001590950">
    <property type="component" value="Unassembled WGS sequence"/>
</dbReference>
<protein>
    <submittedName>
        <fullName evidence="1">Uncharacterized protein</fullName>
    </submittedName>
</protein>
<accession>A0ABR4A002</accession>
<comment type="caution">
    <text evidence="1">The sequence shown here is derived from an EMBL/GenBank/DDBJ whole genome shotgun (WGS) entry which is preliminary data.</text>
</comment>
<sequence length="75" mass="8155">MAETSRYLCETVSGVKRARLETLYTPAKTPGEQPVIPKSEIFDALNTPATDPAALPTIAECAVHLQLLEKFVALK</sequence>
<organism evidence="1 2">
    <name type="scientific">Stereocaulon virgatum</name>
    <dbReference type="NCBI Taxonomy" id="373712"/>
    <lineage>
        <taxon>Eukaryota</taxon>
        <taxon>Fungi</taxon>
        <taxon>Dikarya</taxon>
        <taxon>Ascomycota</taxon>
        <taxon>Pezizomycotina</taxon>
        <taxon>Lecanoromycetes</taxon>
        <taxon>OSLEUM clade</taxon>
        <taxon>Lecanoromycetidae</taxon>
        <taxon>Lecanorales</taxon>
        <taxon>Lecanorineae</taxon>
        <taxon>Stereocaulaceae</taxon>
        <taxon>Stereocaulon</taxon>
    </lineage>
</organism>
<keyword evidence="2" id="KW-1185">Reference proteome</keyword>
<dbReference type="EMBL" id="JBEFKJ010000026">
    <property type="protein sequence ID" value="KAL2039247.1"/>
    <property type="molecule type" value="Genomic_DNA"/>
</dbReference>
<gene>
    <name evidence="1" type="ORF">N7G274_007915</name>
</gene>